<sequence>MQEENVESLQAMSATLPVRENGRSGYAGGRRAARFLAIAAAVWAVLDGLYAAFPMIRPGADIVMEAKFQSLVKGRLFSPEDRARVLVFGNSKTLAGFRPEDFDGAFRPGVRSYNLGLPGDARILPILEAALAAGNVPTHVLLTMAWDDKPRPTLLDRLRDDETILYTLVPFRDLPRDITAFIVSSHFRFRERYEEGRHERDRMLAQRGWYFIKGQSYFPSGELPDDYAIPSDHPDEFLARPIPPASFVLDELDRLSRQYGFKVILVPGNTRRHAQAPAPAGDERRALDIAGHPGMRVIGPDYWVYPPKDYSDAVHLNPAGALAYTHDLARLVADSGVLN</sequence>
<dbReference type="Proteomes" id="UP000092213">
    <property type="component" value="Chromosome"/>
</dbReference>
<dbReference type="AlphaFoldDB" id="A0A193FWX7"/>
<dbReference type="RefSeq" id="WP_066669622.1">
    <property type="nucleotide sequence ID" value="NZ_CP016171.1"/>
</dbReference>
<evidence type="ECO:0000313" key="2">
    <source>
        <dbReference type="EMBL" id="ANN72130.1"/>
    </source>
</evidence>
<organism evidence="2 3">
    <name type="scientific">Bordetella bronchialis</name>
    <dbReference type="NCBI Taxonomy" id="463025"/>
    <lineage>
        <taxon>Bacteria</taxon>
        <taxon>Pseudomonadati</taxon>
        <taxon>Pseudomonadota</taxon>
        <taxon>Betaproteobacteria</taxon>
        <taxon>Burkholderiales</taxon>
        <taxon>Alcaligenaceae</taxon>
        <taxon>Bordetella</taxon>
    </lineage>
</organism>
<name>A0A193FWX7_9BORD</name>
<proteinExistence type="predicted"/>
<keyword evidence="1" id="KW-1133">Transmembrane helix</keyword>
<protein>
    <submittedName>
        <fullName evidence="2">Uncharacterized protein</fullName>
    </submittedName>
</protein>
<feature type="transmembrane region" description="Helical" evidence="1">
    <location>
        <begin position="32"/>
        <end position="53"/>
    </location>
</feature>
<keyword evidence="1" id="KW-0812">Transmembrane</keyword>
<evidence type="ECO:0000313" key="3">
    <source>
        <dbReference type="Proteomes" id="UP000092213"/>
    </source>
</evidence>
<gene>
    <name evidence="2" type="ORF">BAU08_13000</name>
</gene>
<dbReference type="STRING" id="463025.BAU08_13000"/>
<dbReference type="EMBL" id="CP016171">
    <property type="protein sequence ID" value="ANN72130.1"/>
    <property type="molecule type" value="Genomic_DNA"/>
</dbReference>
<accession>A0A193FWX7</accession>
<evidence type="ECO:0000256" key="1">
    <source>
        <dbReference type="SAM" id="Phobius"/>
    </source>
</evidence>
<keyword evidence="1" id="KW-0472">Membrane</keyword>
<reference evidence="2 3" key="1">
    <citation type="submission" date="2016-06" db="EMBL/GenBank/DDBJ databases">
        <title>Complete genome sequences of Bordetella bronchialis and Bordetella flabilis.</title>
        <authorList>
            <person name="LiPuma J.J."/>
            <person name="Spilker T."/>
        </authorList>
    </citation>
    <scope>NUCLEOTIDE SEQUENCE [LARGE SCALE GENOMIC DNA]</scope>
    <source>
        <strain evidence="2 3">AU17976</strain>
    </source>
</reference>